<feature type="binding site" evidence="4">
    <location>
        <position position="174"/>
    </location>
    <ligand>
        <name>Fe cation</name>
        <dbReference type="ChEBI" id="CHEBI:24875"/>
    </ligand>
</feature>
<dbReference type="InterPro" id="IPR008331">
    <property type="entry name" value="Ferritin_DPS_dom"/>
</dbReference>
<name>A0A100W4Y0_9MYCO</name>
<reference evidence="7" key="2">
    <citation type="submission" date="2016-02" db="EMBL/GenBank/DDBJ databases">
        <title>Draft genome sequence of five rapidly growing Mycobacterium species.</title>
        <authorList>
            <person name="Katahira K."/>
            <person name="Gotou Y."/>
            <person name="Iida K."/>
            <person name="Ogura Y."/>
            <person name="Hayashi T."/>
        </authorList>
    </citation>
    <scope>NUCLEOTIDE SEQUENCE [LARGE SCALE GENOMIC DNA]</scope>
    <source>
        <strain evidence="7">JCM15654</strain>
    </source>
</reference>
<dbReference type="RefSeq" id="WP_234792274.1">
    <property type="nucleotide sequence ID" value="NZ_BCSX01000051.1"/>
</dbReference>
<dbReference type="GO" id="GO:0006879">
    <property type="term" value="P:intracellular iron ion homeostasis"/>
    <property type="evidence" value="ECO:0007669"/>
    <property type="project" value="UniProtKB-KW"/>
</dbReference>
<dbReference type="STRING" id="146020.RMCB_5803"/>
<feature type="binding site" evidence="4">
    <location>
        <position position="171"/>
    </location>
    <ligand>
        <name>Fe cation</name>
        <dbReference type="ChEBI" id="CHEBI:24875"/>
    </ligand>
</feature>
<dbReference type="GO" id="GO:0008199">
    <property type="term" value="F:ferric iron binding"/>
    <property type="evidence" value="ECO:0007669"/>
    <property type="project" value="InterPro"/>
</dbReference>
<dbReference type="PANTHER" id="PTHR30295">
    <property type="entry name" value="BACTERIOFERRITIN"/>
    <property type="match status" value="1"/>
</dbReference>
<protein>
    <submittedName>
        <fullName evidence="6">Ferritin</fullName>
    </submittedName>
</protein>
<dbReference type="GO" id="GO:0005829">
    <property type="term" value="C:cytosol"/>
    <property type="evidence" value="ECO:0007669"/>
    <property type="project" value="TreeGrafter"/>
</dbReference>
<dbReference type="Proteomes" id="UP000069620">
    <property type="component" value="Unassembled WGS sequence"/>
</dbReference>
<feature type="binding site" evidence="4">
    <location>
        <position position="139"/>
    </location>
    <ligand>
        <name>Fe cation</name>
        <dbReference type="ChEBI" id="CHEBI:24875"/>
    </ligand>
</feature>
<dbReference type="InterPro" id="IPR009040">
    <property type="entry name" value="Ferritin-like_diiron"/>
</dbReference>
<dbReference type="PROSITE" id="PS50905">
    <property type="entry name" value="FERRITIN_LIKE"/>
    <property type="match status" value="1"/>
</dbReference>
<keyword evidence="4" id="KW-0479">Metal-binding</keyword>
<dbReference type="PIRSF" id="PIRSF018063">
    <property type="entry name" value="Ferrtn_UCP018063"/>
    <property type="match status" value="1"/>
</dbReference>
<dbReference type="SUPFAM" id="SSF47240">
    <property type="entry name" value="Ferritin-like"/>
    <property type="match status" value="1"/>
</dbReference>
<comment type="cofactor">
    <cofactor evidence="1">
        <name>heme b</name>
        <dbReference type="ChEBI" id="CHEBI:60344"/>
    </cofactor>
</comment>
<evidence type="ECO:0000313" key="6">
    <source>
        <dbReference type="EMBL" id="GAS91707.1"/>
    </source>
</evidence>
<reference evidence="7" key="1">
    <citation type="journal article" date="2016" name="Genome Announc.">
        <title>Draft Genome Sequences of Five Rapidly Growing Mycobacterium Species, M. thermoresistibile, M. fortuitum subsp. acetamidolyticum, M. canariasense, M. brisbanense, and M. novocastrense.</title>
        <authorList>
            <person name="Katahira K."/>
            <person name="Ogura Y."/>
            <person name="Gotoh Y."/>
            <person name="Hayashi T."/>
        </authorList>
    </citation>
    <scope>NUCLEOTIDE SEQUENCE [LARGE SCALE GENOMIC DNA]</scope>
    <source>
        <strain evidence="7">JCM15654</strain>
    </source>
</reference>
<dbReference type="GO" id="GO:0020037">
    <property type="term" value="F:heme binding"/>
    <property type="evidence" value="ECO:0007669"/>
    <property type="project" value="TreeGrafter"/>
</dbReference>
<dbReference type="Gene3D" id="1.20.1260.10">
    <property type="match status" value="1"/>
</dbReference>
<keyword evidence="7" id="KW-1185">Reference proteome</keyword>
<evidence type="ECO:0000313" key="7">
    <source>
        <dbReference type="Proteomes" id="UP000069620"/>
    </source>
</evidence>
<proteinExistence type="predicted"/>
<keyword evidence="2" id="KW-0409">Iron storage</keyword>
<gene>
    <name evidence="6" type="ORF">RMCB_5803</name>
</gene>
<sequence>MPTKTSRTNNQFEIDVTAIRDDARRHMDAGAVTSGNTIDVKRLIDVLNEVVATEVVCYLRYTQHAIAATGIDRAQVAAEFTEHAAEELQHGKWAAERVSQLGGDPDFDPTTLAQRSHTEYVTVEDADLKRMLQENLVAERIVITSYQEIIRWIGDADPTTRRLMEKILEQEEEHADDLNDLLGN</sequence>
<dbReference type="InterPro" id="IPR012347">
    <property type="entry name" value="Ferritin-like"/>
</dbReference>
<dbReference type="AlphaFoldDB" id="A0A100W4Y0"/>
<dbReference type="InterPro" id="IPR009078">
    <property type="entry name" value="Ferritin-like_SF"/>
</dbReference>
<dbReference type="Pfam" id="PF00210">
    <property type="entry name" value="Ferritin"/>
    <property type="match status" value="1"/>
</dbReference>
<dbReference type="InterPro" id="IPR014490">
    <property type="entry name" value="Dps-like"/>
</dbReference>
<evidence type="ECO:0000256" key="2">
    <source>
        <dbReference type="ARBA" id="ARBA00022434"/>
    </source>
</evidence>
<feature type="domain" description="Ferritin-like diiron" evidence="5">
    <location>
        <begin position="37"/>
        <end position="184"/>
    </location>
</feature>
<feature type="binding site" evidence="4">
    <location>
        <position position="54"/>
    </location>
    <ligand>
        <name>Fe cation</name>
        <dbReference type="ChEBI" id="CHEBI:24875"/>
    </ligand>
</feature>
<evidence type="ECO:0000256" key="1">
    <source>
        <dbReference type="ARBA" id="ARBA00001970"/>
    </source>
</evidence>
<dbReference type="PANTHER" id="PTHR30295:SF1">
    <property type="entry name" value="DNA PROTECTION DURING STARVATION PROTEIN"/>
    <property type="match status" value="1"/>
</dbReference>
<keyword evidence="3 4" id="KW-0408">Iron</keyword>
<evidence type="ECO:0000256" key="3">
    <source>
        <dbReference type="ARBA" id="ARBA00023004"/>
    </source>
</evidence>
<accession>A0A100W4Y0</accession>
<dbReference type="GO" id="GO:0004322">
    <property type="term" value="F:ferroxidase activity"/>
    <property type="evidence" value="ECO:0007669"/>
    <property type="project" value="TreeGrafter"/>
</dbReference>
<evidence type="ECO:0000259" key="5">
    <source>
        <dbReference type="PROSITE" id="PS50905"/>
    </source>
</evidence>
<comment type="caution">
    <text evidence="6">The sequence shown here is derived from an EMBL/GenBank/DDBJ whole genome shotgun (WGS) entry which is preliminary data.</text>
</comment>
<evidence type="ECO:0000256" key="4">
    <source>
        <dbReference type="PIRSR" id="PIRSR018063-50"/>
    </source>
</evidence>
<dbReference type="EMBL" id="BCSX01000051">
    <property type="protein sequence ID" value="GAS91707.1"/>
    <property type="molecule type" value="Genomic_DNA"/>
</dbReference>
<organism evidence="6 7">
    <name type="scientific">Mycolicibacterium brisbanense</name>
    <dbReference type="NCBI Taxonomy" id="146020"/>
    <lineage>
        <taxon>Bacteria</taxon>
        <taxon>Bacillati</taxon>
        <taxon>Actinomycetota</taxon>
        <taxon>Actinomycetes</taxon>
        <taxon>Mycobacteriales</taxon>
        <taxon>Mycobacteriaceae</taxon>
        <taxon>Mycolicibacterium</taxon>
    </lineage>
</organism>
<feature type="binding site" evidence="4">
    <location>
        <position position="90"/>
    </location>
    <ligand>
        <name>Fe cation</name>
        <dbReference type="ChEBI" id="CHEBI:24875"/>
    </ligand>
</feature>